<feature type="signal peptide" evidence="3">
    <location>
        <begin position="1"/>
        <end position="35"/>
    </location>
</feature>
<gene>
    <name evidence="4" type="ORF">RRG08_060501</name>
</gene>
<proteinExistence type="predicted"/>
<keyword evidence="2" id="KW-0812">Transmembrane</keyword>
<comment type="caution">
    <text evidence="4">The sequence shown here is derived from an EMBL/GenBank/DDBJ whole genome shotgun (WGS) entry which is preliminary data.</text>
</comment>
<keyword evidence="5" id="KW-1185">Reference proteome</keyword>
<evidence type="ECO:0000256" key="3">
    <source>
        <dbReference type="SAM" id="SignalP"/>
    </source>
</evidence>
<evidence type="ECO:0000256" key="2">
    <source>
        <dbReference type="SAM" id="Phobius"/>
    </source>
</evidence>
<keyword evidence="2" id="KW-1133">Transmembrane helix</keyword>
<evidence type="ECO:0000313" key="5">
    <source>
        <dbReference type="Proteomes" id="UP001283361"/>
    </source>
</evidence>
<feature type="compositionally biased region" description="Basic and acidic residues" evidence="1">
    <location>
        <begin position="325"/>
        <end position="334"/>
    </location>
</feature>
<keyword evidence="3" id="KW-0732">Signal</keyword>
<feature type="region of interest" description="Disordered" evidence="1">
    <location>
        <begin position="321"/>
        <end position="347"/>
    </location>
</feature>
<sequence length="607" mass="67447">MSFQRVRTAVKAFKSRSCILRVVVLSLTLQTLCCGQVTDYFNNPLMRFGSFFYASFPNQTLDMLYECLCDIHITHCSLTYELQDGLNTKFGFPYFYTITNIRHKWFQGAESAHDIYSSSIACNALMHSSEEDITCRRLPLTDDTCATDADGCVVYSVPQNASVCSFACTRMVFIADFTLDIEYSNFDGIDLPLKGGICSANGVYGEVEHIGTNATKASKSSDINASTRPGFPWLGAVGIVLAVTAAFIACIIVKRKSKNINMRLLRAKLSRRSSSKTNSDHAPGDDGSPGMELHRLDTPDVQETIFGDCDEHGYTIIHDANTRNSRQDRRDMTRRCRPLPQRPVSTDDASTIIVSETTASLDQVDSPRSASLSFTGVSSSSLLSSPDSELRNEPRPILVPSRKELTSDYRLSNIRPRPRPHRRLVDLEDHEYLGLVNLRSHHTMFGQVSEVKLVRSALGHLELVSVDDESSAFTDYYTRILLINRGDDQLGVAGVVKELPSSESNQLHPDTPRQRYVSHTCCPQQPASTEDSCDALVGYPGGEADTMFLEIIYLGSLECEEDIDFSECEYLNVLDTDVKCKVCGGDVYLTPLDVDNINMLTCLNFNS</sequence>
<name>A0AAE1B257_9GAST</name>
<dbReference type="Proteomes" id="UP001283361">
    <property type="component" value="Unassembled WGS sequence"/>
</dbReference>
<protein>
    <submittedName>
        <fullName evidence="4">Uncharacterized protein</fullName>
    </submittedName>
</protein>
<evidence type="ECO:0000313" key="4">
    <source>
        <dbReference type="EMBL" id="KAK3797157.1"/>
    </source>
</evidence>
<evidence type="ECO:0000256" key="1">
    <source>
        <dbReference type="SAM" id="MobiDB-lite"/>
    </source>
</evidence>
<feature type="chain" id="PRO_5042028492" evidence="3">
    <location>
        <begin position="36"/>
        <end position="607"/>
    </location>
</feature>
<keyword evidence="2" id="KW-0472">Membrane</keyword>
<feature type="transmembrane region" description="Helical" evidence="2">
    <location>
        <begin position="231"/>
        <end position="253"/>
    </location>
</feature>
<reference evidence="4" key="1">
    <citation type="journal article" date="2023" name="G3 (Bethesda)">
        <title>A reference genome for the long-term kleptoplast-retaining sea slug Elysia crispata morphotype clarki.</title>
        <authorList>
            <person name="Eastman K.E."/>
            <person name="Pendleton A.L."/>
            <person name="Shaikh M.A."/>
            <person name="Suttiyut T."/>
            <person name="Ogas R."/>
            <person name="Tomko P."/>
            <person name="Gavelis G."/>
            <person name="Widhalm J.R."/>
            <person name="Wisecaver J.H."/>
        </authorList>
    </citation>
    <scope>NUCLEOTIDE SEQUENCE</scope>
    <source>
        <strain evidence="4">ECLA1</strain>
    </source>
</reference>
<organism evidence="4 5">
    <name type="scientific">Elysia crispata</name>
    <name type="common">lettuce slug</name>
    <dbReference type="NCBI Taxonomy" id="231223"/>
    <lineage>
        <taxon>Eukaryota</taxon>
        <taxon>Metazoa</taxon>
        <taxon>Spiralia</taxon>
        <taxon>Lophotrochozoa</taxon>
        <taxon>Mollusca</taxon>
        <taxon>Gastropoda</taxon>
        <taxon>Heterobranchia</taxon>
        <taxon>Euthyneura</taxon>
        <taxon>Panpulmonata</taxon>
        <taxon>Sacoglossa</taxon>
        <taxon>Placobranchoidea</taxon>
        <taxon>Plakobranchidae</taxon>
        <taxon>Elysia</taxon>
    </lineage>
</organism>
<dbReference type="AlphaFoldDB" id="A0AAE1B257"/>
<feature type="region of interest" description="Disordered" evidence="1">
    <location>
        <begin position="360"/>
        <end position="394"/>
    </location>
</feature>
<dbReference type="EMBL" id="JAWDGP010000802">
    <property type="protein sequence ID" value="KAK3797157.1"/>
    <property type="molecule type" value="Genomic_DNA"/>
</dbReference>
<feature type="region of interest" description="Disordered" evidence="1">
    <location>
        <begin position="271"/>
        <end position="295"/>
    </location>
</feature>
<feature type="compositionally biased region" description="Low complexity" evidence="1">
    <location>
        <begin position="369"/>
        <end position="387"/>
    </location>
</feature>
<accession>A0AAE1B257</accession>